<sequence length="614" mass="68779">MAGGREPPARYRPAGHISSSAQEPDEAEDDDLKSLFCGTRSPSWDLAFRSPMGPMVQSSGRSRSSSHRRAPGLERYRSPTPRVPSGFQPPARSAGETSTEAQNAARIARMPHRVPAANTPGVFFTRGNAWVDNSKHEILAHVYVGRDKTSIGPLRLCGLSSTAKRDLMQGGKQSGSNEFEVRFKDLCKLDQFEQLRGYSAHKTTSTGWFEGFAENNKKLFSLAENLGIDNKIAIHYFPSRSKGPQYSMAAWPQASSAFNFPRRSEKSVPRDVESPLLFAVQTDLRPIRALGPPIKSGSKPPSASTDLEKLMAARKIFAEELATIKGSANRVKAKCFYLHFPSDDSDAKRDLDALKQYLVIHGMTVTTNSDPGGWSKFYANNKTGVFHESFDKYADMRPPPAGAFQNPFFNFWVVRVKDRLRDMQGRYCSPGGHCTRIFPGDGVILLTEYMLEDLKRTAIVLQWIRARQGSKASPDIKHIMLHPGVMEWIGKRLGDERFVKDHAVLKLVRGLIWKLNPSEPPDDMFKESSLDPDSSNAVMSPRHVHGYDSPNIDKPKSEGMVLRDANRLIGFFAGWGQRNRQRFKHFVVITSTTDTEVYERWKAYGYITVIRGGY</sequence>
<protein>
    <submittedName>
        <fullName evidence="2">Uncharacterized protein</fullName>
    </submittedName>
</protein>
<dbReference type="EMBL" id="CAJVPD010000110">
    <property type="protein sequence ID" value="CAG8326575.1"/>
    <property type="molecule type" value="Genomic_DNA"/>
</dbReference>
<name>A0A9W4NBW5_9EURO</name>
<proteinExistence type="predicted"/>
<gene>
    <name evidence="2" type="ORF">PSALAMII_LOCUS2435</name>
</gene>
<reference evidence="2" key="1">
    <citation type="submission" date="2021-07" db="EMBL/GenBank/DDBJ databases">
        <authorList>
            <person name="Branca A.L. A."/>
        </authorList>
    </citation>
    <scope>NUCLEOTIDE SEQUENCE</scope>
</reference>
<dbReference type="AlphaFoldDB" id="A0A9W4NBW5"/>
<feature type="region of interest" description="Disordered" evidence="1">
    <location>
        <begin position="1"/>
        <end position="104"/>
    </location>
</feature>
<dbReference type="OrthoDB" id="4360438at2759"/>
<accession>A0A9W4NBW5</accession>
<evidence type="ECO:0000313" key="3">
    <source>
        <dbReference type="Proteomes" id="UP001152592"/>
    </source>
</evidence>
<evidence type="ECO:0000256" key="1">
    <source>
        <dbReference type="SAM" id="MobiDB-lite"/>
    </source>
</evidence>
<organism evidence="2 3">
    <name type="scientific">Penicillium salamii</name>
    <dbReference type="NCBI Taxonomy" id="1612424"/>
    <lineage>
        <taxon>Eukaryota</taxon>
        <taxon>Fungi</taxon>
        <taxon>Dikarya</taxon>
        <taxon>Ascomycota</taxon>
        <taxon>Pezizomycotina</taxon>
        <taxon>Eurotiomycetes</taxon>
        <taxon>Eurotiomycetidae</taxon>
        <taxon>Eurotiales</taxon>
        <taxon>Aspergillaceae</taxon>
        <taxon>Penicillium</taxon>
    </lineage>
</organism>
<dbReference type="Proteomes" id="UP001152592">
    <property type="component" value="Unassembled WGS sequence"/>
</dbReference>
<evidence type="ECO:0000313" key="2">
    <source>
        <dbReference type="EMBL" id="CAG8326575.1"/>
    </source>
</evidence>
<comment type="caution">
    <text evidence="2">The sequence shown here is derived from an EMBL/GenBank/DDBJ whole genome shotgun (WGS) entry which is preliminary data.</text>
</comment>